<evidence type="ECO:0000256" key="5">
    <source>
        <dbReference type="ARBA" id="ARBA00022500"/>
    </source>
</evidence>
<dbReference type="InterPro" id="IPR005503">
    <property type="entry name" value="FliL"/>
</dbReference>
<reference evidence="11 12" key="1">
    <citation type="submission" date="2016-10" db="EMBL/GenBank/DDBJ databases">
        <authorList>
            <person name="de Groot N.N."/>
        </authorList>
    </citation>
    <scope>NUCLEOTIDE SEQUENCE [LARGE SCALE GENOMIC DNA]</scope>
    <source>
        <strain evidence="11 12">SLAS-1</strain>
    </source>
</reference>
<dbReference type="PANTHER" id="PTHR35091:SF2">
    <property type="entry name" value="FLAGELLAR PROTEIN FLIL"/>
    <property type="match status" value="1"/>
</dbReference>
<dbReference type="EMBL" id="FNGO01000008">
    <property type="protein sequence ID" value="SDL74008.1"/>
    <property type="molecule type" value="Genomic_DNA"/>
</dbReference>
<comment type="similarity">
    <text evidence="3 10">Belongs to the FliL family.</text>
</comment>
<dbReference type="GO" id="GO:0006935">
    <property type="term" value="P:chemotaxis"/>
    <property type="evidence" value="ECO:0007669"/>
    <property type="project" value="UniProtKB-KW"/>
</dbReference>
<protein>
    <recommendedName>
        <fullName evidence="10">Flagellar protein FliL</fullName>
    </recommendedName>
</protein>
<organism evidence="11 12">
    <name type="scientific">Halarsenatibacter silvermanii</name>
    <dbReference type="NCBI Taxonomy" id="321763"/>
    <lineage>
        <taxon>Bacteria</taxon>
        <taxon>Bacillati</taxon>
        <taxon>Bacillota</taxon>
        <taxon>Clostridia</taxon>
        <taxon>Halanaerobiales</taxon>
        <taxon>Halarsenatibacteraceae</taxon>
        <taxon>Halarsenatibacter</taxon>
    </lineage>
</organism>
<comment type="function">
    <text evidence="1 10">Controls the rotational direction of flagella during chemotaxis.</text>
</comment>
<evidence type="ECO:0000256" key="9">
    <source>
        <dbReference type="ARBA" id="ARBA00023136"/>
    </source>
</evidence>
<keyword evidence="6 10" id="KW-0812">Transmembrane</keyword>
<dbReference type="Proteomes" id="UP000199476">
    <property type="component" value="Unassembled WGS sequence"/>
</dbReference>
<accession>A0A1G9MIB7</accession>
<keyword evidence="11" id="KW-0966">Cell projection</keyword>
<keyword evidence="11" id="KW-0282">Flagellum</keyword>
<keyword evidence="8 10" id="KW-1133">Transmembrane helix</keyword>
<keyword evidence="12" id="KW-1185">Reference proteome</keyword>
<dbReference type="GO" id="GO:0005886">
    <property type="term" value="C:plasma membrane"/>
    <property type="evidence" value="ECO:0007669"/>
    <property type="project" value="UniProtKB-SubCell"/>
</dbReference>
<gene>
    <name evidence="11" type="ORF">SAMN04488692_10878</name>
</gene>
<evidence type="ECO:0000256" key="4">
    <source>
        <dbReference type="ARBA" id="ARBA00022475"/>
    </source>
</evidence>
<dbReference type="GO" id="GO:0071978">
    <property type="term" value="P:bacterial-type flagellum-dependent swarming motility"/>
    <property type="evidence" value="ECO:0007669"/>
    <property type="project" value="TreeGrafter"/>
</dbReference>
<proteinExistence type="inferred from homology"/>
<dbReference type="STRING" id="321763.SAMN04488692_10878"/>
<dbReference type="RefSeq" id="WP_089759620.1">
    <property type="nucleotide sequence ID" value="NZ_FNGO01000008.1"/>
</dbReference>
<evidence type="ECO:0000256" key="8">
    <source>
        <dbReference type="ARBA" id="ARBA00022989"/>
    </source>
</evidence>
<name>A0A1G9MIB7_9FIRM</name>
<evidence type="ECO:0000256" key="10">
    <source>
        <dbReference type="RuleBase" id="RU364125"/>
    </source>
</evidence>
<evidence type="ECO:0000256" key="6">
    <source>
        <dbReference type="ARBA" id="ARBA00022692"/>
    </source>
</evidence>
<evidence type="ECO:0000256" key="7">
    <source>
        <dbReference type="ARBA" id="ARBA00022779"/>
    </source>
</evidence>
<keyword evidence="11" id="KW-0969">Cilium</keyword>
<keyword evidence="5 10" id="KW-0145">Chemotaxis</keyword>
<evidence type="ECO:0000313" key="12">
    <source>
        <dbReference type="Proteomes" id="UP000199476"/>
    </source>
</evidence>
<evidence type="ECO:0000256" key="1">
    <source>
        <dbReference type="ARBA" id="ARBA00002254"/>
    </source>
</evidence>
<dbReference type="GO" id="GO:0009425">
    <property type="term" value="C:bacterial-type flagellum basal body"/>
    <property type="evidence" value="ECO:0007669"/>
    <property type="project" value="InterPro"/>
</dbReference>
<evidence type="ECO:0000256" key="2">
    <source>
        <dbReference type="ARBA" id="ARBA00004162"/>
    </source>
</evidence>
<keyword evidence="9 10" id="KW-0472">Membrane</keyword>
<keyword evidence="7 10" id="KW-0283">Flagellar rotation</keyword>
<dbReference type="PANTHER" id="PTHR35091">
    <property type="entry name" value="FLAGELLAR PROTEIN FLIL"/>
    <property type="match status" value="1"/>
</dbReference>
<dbReference type="Pfam" id="PF03748">
    <property type="entry name" value="FliL"/>
    <property type="match status" value="1"/>
</dbReference>
<dbReference type="OrthoDB" id="166089at2"/>
<keyword evidence="4 10" id="KW-1003">Cell membrane</keyword>
<feature type="transmembrane region" description="Helical" evidence="10">
    <location>
        <begin position="12"/>
        <end position="35"/>
    </location>
</feature>
<evidence type="ECO:0000313" key="11">
    <source>
        <dbReference type="EMBL" id="SDL74008.1"/>
    </source>
</evidence>
<evidence type="ECO:0000256" key="3">
    <source>
        <dbReference type="ARBA" id="ARBA00008281"/>
    </source>
</evidence>
<comment type="subcellular location">
    <subcellularLocation>
        <location evidence="2">Cell membrane</location>
        <topology evidence="2">Single-pass membrane protein</topology>
    </subcellularLocation>
</comment>
<dbReference type="AlphaFoldDB" id="A0A1G9MIB7"/>
<sequence>MAEQSKIKRAGMILGIIFLVVFIAGATSFGVLWYLSQQDAEEAEEVELGPTYDLGEYTVNLTGESAFQILQTKIVVEVSSEEVIEEFEERSPQVQDTLISVLRNAGDQELREPGMPGIKEDIKSALNEISRNGEVRNVWFTDFVVQ</sequence>